<dbReference type="Proteomes" id="UP000001511">
    <property type="component" value="Chromosome"/>
</dbReference>
<protein>
    <submittedName>
        <fullName evidence="1">Uncharacterized protein</fullName>
    </submittedName>
</protein>
<organism evidence="1 2">
    <name type="scientific">Nostoc azollae (strain 0708)</name>
    <name type="common">Anabaena azollae (strain 0708)</name>
    <dbReference type="NCBI Taxonomy" id="551115"/>
    <lineage>
        <taxon>Bacteria</taxon>
        <taxon>Bacillati</taxon>
        <taxon>Cyanobacteriota</taxon>
        <taxon>Cyanophyceae</taxon>
        <taxon>Nostocales</taxon>
        <taxon>Nostocaceae</taxon>
        <taxon>Trichormus</taxon>
    </lineage>
</organism>
<sequence>MKILKLLSLQMQLKHQPKLNKWMDTQGYFIYVSSVKELRKKVLDSLYDQYKSGKENPTCVLVNGATQKITVNLQDIFIHSLTS</sequence>
<keyword evidence="2" id="KW-1185">Reference proteome</keyword>
<reference evidence="1 2" key="1">
    <citation type="journal article" date="2010" name="PLoS ONE">
        <title>Genome erosion in a nitrogen-fixing vertically transmitted endosymbiotic multicellular cyanobacterium.</title>
        <authorList>
            <person name="Ran L."/>
            <person name="Larsson J."/>
            <person name="Vigil-Stenman T."/>
            <person name="Nylander J.A."/>
            <person name="Ininbergs K."/>
            <person name="Zheng W.W."/>
            <person name="Lapidus A."/>
            <person name="Lowry S."/>
            <person name="Haselkorn R."/>
            <person name="Bergman B."/>
        </authorList>
    </citation>
    <scope>NUCLEOTIDE SEQUENCE [LARGE SCALE GENOMIC DNA]</scope>
    <source>
        <strain evidence="1 2">0708</strain>
    </source>
</reference>
<evidence type="ECO:0000313" key="2">
    <source>
        <dbReference type="Proteomes" id="UP000001511"/>
    </source>
</evidence>
<proteinExistence type="predicted"/>
<dbReference type="AlphaFoldDB" id="D7E2F4"/>
<dbReference type="STRING" id="551115.Aazo_3298"/>
<dbReference type="KEGG" id="naz:Aazo_3298"/>
<gene>
    <name evidence="1" type="ordered locus">Aazo_3298</name>
</gene>
<evidence type="ECO:0000313" key="1">
    <source>
        <dbReference type="EMBL" id="ADI64976.1"/>
    </source>
</evidence>
<dbReference type="HOGENOM" id="CLU_2539198_0_0_3"/>
<dbReference type="OrthoDB" id="495140at2"/>
<dbReference type="EMBL" id="CP002059">
    <property type="protein sequence ID" value="ADI64976.1"/>
    <property type="molecule type" value="Genomic_DNA"/>
</dbReference>
<dbReference type="RefSeq" id="WP_013191990.1">
    <property type="nucleotide sequence ID" value="NC_014248.1"/>
</dbReference>
<accession>D7E2F4</accession>
<name>D7E2F4_NOSA0</name>